<dbReference type="InterPro" id="IPR036890">
    <property type="entry name" value="HATPase_C_sf"/>
</dbReference>
<gene>
    <name evidence="3" type="ORF">AB2U05_34555</name>
</gene>
<dbReference type="EMBL" id="CP163445">
    <property type="protein sequence ID" value="XDQ83264.1"/>
    <property type="molecule type" value="Genomic_DNA"/>
</dbReference>
<protein>
    <submittedName>
        <fullName evidence="3">ATP-binding protein</fullName>
    </submittedName>
</protein>
<organism evidence="3">
    <name type="scientific">Streptomyces sp. Y1</name>
    <dbReference type="NCBI Taxonomy" id="3238634"/>
    <lineage>
        <taxon>Bacteria</taxon>
        <taxon>Bacillati</taxon>
        <taxon>Actinomycetota</taxon>
        <taxon>Actinomycetes</taxon>
        <taxon>Kitasatosporales</taxon>
        <taxon>Streptomycetaceae</taxon>
        <taxon>Streptomyces</taxon>
    </lineage>
</organism>
<keyword evidence="1" id="KW-0808">Transferase</keyword>
<dbReference type="InterPro" id="IPR050267">
    <property type="entry name" value="Anti-sigma-factor_SerPK"/>
</dbReference>
<keyword evidence="3" id="KW-0067">ATP-binding</keyword>
<evidence type="ECO:0000256" key="1">
    <source>
        <dbReference type="ARBA" id="ARBA00022527"/>
    </source>
</evidence>
<dbReference type="RefSeq" id="WP_107072931.1">
    <property type="nucleotide sequence ID" value="NZ_CP163445.1"/>
</dbReference>
<dbReference type="PANTHER" id="PTHR35526:SF3">
    <property type="entry name" value="ANTI-SIGMA-F FACTOR RSBW"/>
    <property type="match status" value="1"/>
</dbReference>
<feature type="domain" description="Histidine kinase/HSP90-like ATPase" evidence="2">
    <location>
        <begin position="43"/>
        <end position="133"/>
    </location>
</feature>
<keyword evidence="3" id="KW-0547">Nucleotide-binding</keyword>
<reference evidence="3" key="1">
    <citation type="submission" date="2024-07" db="EMBL/GenBank/DDBJ databases">
        <authorList>
            <person name="Yu S.T."/>
        </authorList>
    </citation>
    <scope>NUCLEOTIDE SEQUENCE</scope>
    <source>
        <strain evidence="3">Y1</strain>
    </source>
</reference>
<proteinExistence type="predicted"/>
<keyword evidence="1" id="KW-0418">Kinase</keyword>
<dbReference type="CDD" id="cd16936">
    <property type="entry name" value="HATPase_RsbW-like"/>
    <property type="match status" value="1"/>
</dbReference>
<keyword evidence="1" id="KW-0723">Serine/threonine-protein kinase</keyword>
<dbReference type="GO" id="GO:0004674">
    <property type="term" value="F:protein serine/threonine kinase activity"/>
    <property type="evidence" value="ECO:0007669"/>
    <property type="project" value="UniProtKB-KW"/>
</dbReference>
<dbReference type="PANTHER" id="PTHR35526">
    <property type="entry name" value="ANTI-SIGMA-F FACTOR RSBW-RELATED"/>
    <property type="match status" value="1"/>
</dbReference>
<dbReference type="GO" id="GO:0005524">
    <property type="term" value="F:ATP binding"/>
    <property type="evidence" value="ECO:0007669"/>
    <property type="project" value="UniProtKB-KW"/>
</dbReference>
<accession>A0AB39TVZ6</accession>
<dbReference type="Pfam" id="PF13581">
    <property type="entry name" value="HATPase_c_2"/>
    <property type="match status" value="1"/>
</dbReference>
<sequence length="155" mass="16600">MPRPLAAPAFHDRLDFPLGSTGCARRGLAFTRTAMTLWRPDAQGTAVDDALLVTAEMLSNAAHHAGGPLALDLRLDPGRQTLRIAVTDAAPDPPRMRRLPAADEPHGRGLRIIDRLTTSWGTTPTGGGKTVWAELALPLADDQVTSRDGDRPPRS</sequence>
<evidence type="ECO:0000313" key="3">
    <source>
        <dbReference type="EMBL" id="XDQ83264.1"/>
    </source>
</evidence>
<dbReference type="Gene3D" id="3.30.565.10">
    <property type="entry name" value="Histidine kinase-like ATPase, C-terminal domain"/>
    <property type="match status" value="1"/>
</dbReference>
<evidence type="ECO:0000259" key="2">
    <source>
        <dbReference type="Pfam" id="PF13581"/>
    </source>
</evidence>
<name>A0AB39TVZ6_9ACTN</name>
<dbReference type="AlphaFoldDB" id="A0AB39TVZ6"/>
<dbReference type="InterPro" id="IPR003594">
    <property type="entry name" value="HATPase_dom"/>
</dbReference>
<dbReference type="SUPFAM" id="SSF55874">
    <property type="entry name" value="ATPase domain of HSP90 chaperone/DNA topoisomerase II/histidine kinase"/>
    <property type="match status" value="1"/>
</dbReference>